<organism evidence="15">
    <name type="scientific">Encephalitozoon cuniculi</name>
    <name type="common">Microsporidian parasite</name>
    <dbReference type="NCBI Taxonomy" id="6035"/>
    <lineage>
        <taxon>Eukaryota</taxon>
        <taxon>Fungi</taxon>
        <taxon>Fungi incertae sedis</taxon>
        <taxon>Microsporidia</taxon>
        <taxon>Unikaryonidae</taxon>
        <taxon>Encephalitozoon</taxon>
    </lineage>
</organism>
<dbReference type="EC" id="3.4.11.-" evidence="11"/>
<dbReference type="Pfam" id="PF11838">
    <property type="entry name" value="ERAP1_C"/>
    <property type="match status" value="1"/>
</dbReference>
<dbReference type="VEuPathDB" id="MicrosporidiaDB:ECU01_0140"/>
<dbReference type="Gene3D" id="2.60.40.1730">
    <property type="entry name" value="tricorn interacting facor f3 domain"/>
    <property type="match status" value="1"/>
</dbReference>
<keyword evidence="6 9" id="KW-0862">Zinc</keyword>
<dbReference type="Gene3D" id="1.25.50.20">
    <property type="match status" value="1"/>
</dbReference>
<dbReference type="PANTHER" id="PTHR11533">
    <property type="entry name" value="PROTEASE M1 ZINC METALLOPROTEASE"/>
    <property type="match status" value="1"/>
</dbReference>
<feature type="binding site" evidence="9">
    <location>
        <position position="348"/>
    </location>
    <ligand>
        <name>Zn(2+)</name>
        <dbReference type="ChEBI" id="CHEBI:29105"/>
        <note>catalytic</note>
    </ligand>
</feature>
<dbReference type="Gene3D" id="1.10.390.10">
    <property type="entry name" value="Neutral Protease Domain 2"/>
    <property type="match status" value="1"/>
</dbReference>
<dbReference type="GO" id="GO:0016020">
    <property type="term" value="C:membrane"/>
    <property type="evidence" value="ECO:0007669"/>
    <property type="project" value="TreeGrafter"/>
</dbReference>
<proteinExistence type="inferred from homology"/>
<dbReference type="VEuPathDB" id="MicrosporidiaDB:AEWQ_080020"/>
<evidence type="ECO:0000259" key="14">
    <source>
        <dbReference type="Pfam" id="PF17900"/>
    </source>
</evidence>
<dbReference type="SUPFAM" id="SSF55486">
    <property type="entry name" value="Metalloproteases ('zincins'), catalytic domain"/>
    <property type="match status" value="1"/>
</dbReference>
<dbReference type="SUPFAM" id="SSF63737">
    <property type="entry name" value="Leukotriene A4 hydrolase N-terminal domain"/>
    <property type="match status" value="1"/>
</dbReference>
<reference evidence="15" key="1">
    <citation type="journal article" date="2013" name="Eukaryot. Cell">
        <title>Extremely Reduced Levels of Heterozygosity in the Vertebrate Pathogen Encephalitozoon cuniculi.</title>
        <authorList>
            <person name="Selman M."/>
            <person name="Sak B."/>
            <person name="Kvac M."/>
            <person name="Farinelli L."/>
            <person name="Weiss L.M."/>
            <person name="Corradi N."/>
        </authorList>
    </citation>
    <scope>NUCLEOTIDE SEQUENCE</scope>
</reference>
<dbReference type="PANTHER" id="PTHR11533:SF174">
    <property type="entry name" value="PUROMYCIN-SENSITIVE AMINOPEPTIDASE-RELATED"/>
    <property type="match status" value="1"/>
</dbReference>
<dbReference type="InterPro" id="IPR050344">
    <property type="entry name" value="Peptidase_M1_aminopeptidases"/>
</dbReference>
<dbReference type="VEuPathDB" id="MicrosporidiaDB:M970_080030"/>
<dbReference type="InterPro" id="IPR001930">
    <property type="entry name" value="Peptidase_M1"/>
</dbReference>
<accession>M1KIH5</accession>
<keyword evidence="5 11" id="KW-0378">Hydrolase</keyword>
<feature type="active site" description="Proton acceptor" evidence="8">
    <location>
        <position position="326"/>
    </location>
</feature>
<dbReference type="GO" id="GO:0070006">
    <property type="term" value="F:metalloaminopeptidase activity"/>
    <property type="evidence" value="ECO:0007669"/>
    <property type="project" value="TreeGrafter"/>
</dbReference>
<dbReference type="GO" id="GO:0006508">
    <property type="term" value="P:proteolysis"/>
    <property type="evidence" value="ECO:0007669"/>
    <property type="project" value="UniProtKB-KW"/>
</dbReference>
<evidence type="ECO:0000259" key="12">
    <source>
        <dbReference type="Pfam" id="PF01433"/>
    </source>
</evidence>
<evidence type="ECO:0000256" key="2">
    <source>
        <dbReference type="ARBA" id="ARBA00022438"/>
    </source>
</evidence>
<protein>
    <recommendedName>
        <fullName evidence="11">Aminopeptidase</fullName>
        <ecNumber evidence="11">3.4.11.-</ecNumber>
    </recommendedName>
</protein>
<dbReference type="Pfam" id="PF01433">
    <property type="entry name" value="Peptidase_M1"/>
    <property type="match status" value="1"/>
</dbReference>
<comment type="similarity">
    <text evidence="1 11">Belongs to the peptidase M1 family.</text>
</comment>
<dbReference type="EMBL" id="KC513605">
    <property type="protein sequence ID" value="AGE95016.1"/>
    <property type="molecule type" value="Genomic_DNA"/>
</dbReference>
<evidence type="ECO:0000256" key="4">
    <source>
        <dbReference type="ARBA" id="ARBA00022723"/>
    </source>
</evidence>
<evidence type="ECO:0000256" key="8">
    <source>
        <dbReference type="PIRSR" id="PIRSR634016-1"/>
    </source>
</evidence>
<feature type="domain" description="ERAP1-like C-terminal" evidence="13">
    <location>
        <begin position="540"/>
        <end position="841"/>
    </location>
</feature>
<keyword evidence="4 9" id="KW-0479">Metal-binding</keyword>
<comment type="cofactor">
    <cofactor evidence="9 11">
        <name>Zn(2+)</name>
        <dbReference type="ChEBI" id="CHEBI:29105"/>
    </cofactor>
    <text evidence="9 11">Binds 1 zinc ion per subunit.</text>
</comment>
<feature type="site" description="Transition state stabilizer" evidence="10">
    <location>
        <position position="413"/>
    </location>
</feature>
<dbReference type="InterPro" id="IPR045357">
    <property type="entry name" value="Aminopeptidase_N-like_N"/>
</dbReference>
<dbReference type="GO" id="GO:0005737">
    <property type="term" value="C:cytoplasm"/>
    <property type="evidence" value="ECO:0007669"/>
    <property type="project" value="TreeGrafter"/>
</dbReference>
<feature type="binding site" evidence="9">
    <location>
        <position position="325"/>
    </location>
    <ligand>
        <name>Zn(2+)</name>
        <dbReference type="ChEBI" id="CHEBI:29105"/>
        <note>catalytic</note>
    </ligand>
</feature>
<evidence type="ECO:0000256" key="1">
    <source>
        <dbReference type="ARBA" id="ARBA00010136"/>
    </source>
</evidence>
<evidence type="ECO:0000256" key="11">
    <source>
        <dbReference type="RuleBase" id="RU364040"/>
    </source>
</evidence>
<dbReference type="InterPro" id="IPR014782">
    <property type="entry name" value="Peptidase_M1_dom"/>
</dbReference>
<evidence type="ECO:0000256" key="7">
    <source>
        <dbReference type="ARBA" id="ARBA00023049"/>
    </source>
</evidence>
<dbReference type="GO" id="GO:0043171">
    <property type="term" value="P:peptide catabolic process"/>
    <property type="evidence" value="ECO:0007669"/>
    <property type="project" value="TreeGrafter"/>
</dbReference>
<dbReference type="PRINTS" id="PR00756">
    <property type="entry name" value="ALADIPTASE"/>
</dbReference>
<evidence type="ECO:0000256" key="3">
    <source>
        <dbReference type="ARBA" id="ARBA00022670"/>
    </source>
</evidence>
<dbReference type="CDD" id="cd09601">
    <property type="entry name" value="M1_APN-Q_like"/>
    <property type="match status" value="1"/>
</dbReference>
<sequence>MRWIKVMAGLMPMIGSKGADEKDSSQQRRLSRVVVPEHYDLHVKILDAGFCGSVGIRVMISQDVSEIVLNAKELEIRDAGIVVEGARIPGRVVVGEAEKELEVVRIVFPSSLRAGSGYLTMEFCGDYSNGLVGLYKSGGPKEVYSTHFEPTDARRAFPCFDQPDMKATFKISIDAGSKFTVLANTQAIPSLREEYGDRKIEYFEETCKMSTYLVAFVVGELSYIEDWSKDGVRLRVYGDSSEVEWGRYGLEVGKRCLEYFSEYFGVGYEFPRAGSAKIDMVGIPNFSSGAMENWGLITFRRESLLYVPGKSNVEDMKNVAETVCHELGHMWFGNLVTMSWWDDLWLNEGFATWVSFKGMENIGSVVSWDVWGEFVLWNVVRGMVDDGLGKSHQIRMNVTDPGEIGEIFDSISYCKGASVIRMIERYVGESVFMLGIRRYIKEHMYGNGNAMSLWKAIGEEYGEDISEMVEGWISQAGYPVVSVQDCGSSLVLSQSRYSMLGKSDDSLWTVPVVVSWEGKGQERIELRGRETTVRKRSSVYKVNAEYGGFYRVLYDSAGLSGLESRIDSLSVVDRVNVIEDVFGLGFGLYGGLEHGLRRISEYYSDSYHVARSGIEKLLRLRSVFYDDAEIVSLIDKKVREMILPCVGRIDVFDIGTSVESVSMNKYVLSVGVEVGIREAVEKVRELWRRHVEAGEELGELRWIVYKAVVDENLGYMMDKYKNGETPGMRREVMNGFSGIKREENFLDVIGNLSQFSVEDIGVVIGSISRGGAFRDAMVEYVVSHGEELYLMVHKNAMLYNMIIMSLRHVSGDLIVEKVERFLSGIKHSGSNLSIEKVRNEIQWRRRMRGIREEVLRGLLPEAEK</sequence>
<dbReference type="InterPro" id="IPR042097">
    <property type="entry name" value="Aminopeptidase_N-like_N_sf"/>
</dbReference>
<dbReference type="AlphaFoldDB" id="M1KIH5"/>
<gene>
    <name evidence="15" type="ORF">ECU08_0070</name>
</gene>
<evidence type="ECO:0000256" key="5">
    <source>
        <dbReference type="ARBA" id="ARBA00022801"/>
    </source>
</evidence>
<keyword evidence="2 11" id="KW-0031">Aminopeptidase</keyword>
<dbReference type="GO" id="GO:0008270">
    <property type="term" value="F:zinc ion binding"/>
    <property type="evidence" value="ECO:0007669"/>
    <property type="project" value="UniProtKB-UniRule"/>
</dbReference>
<dbReference type="Gene3D" id="2.60.40.1910">
    <property type="match status" value="1"/>
</dbReference>
<feature type="domain" description="Peptidase M1 membrane alanine aminopeptidase" evidence="12">
    <location>
        <begin position="248"/>
        <end position="472"/>
    </location>
</feature>
<dbReference type="InterPro" id="IPR027268">
    <property type="entry name" value="Peptidase_M4/M1_CTD_sf"/>
</dbReference>
<dbReference type="GO" id="GO:0005615">
    <property type="term" value="C:extracellular space"/>
    <property type="evidence" value="ECO:0007669"/>
    <property type="project" value="TreeGrafter"/>
</dbReference>
<evidence type="ECO:0000259" key="13">
    <source>
        <dbReference type="Pfam" id="PF11838"/>
    </source>
</evidence>
<dbReference type="FunFam" id="1.10.390.10:FF:000006">
    <property type="entry name" value="Puromycin-sensitive aminopeptidase"/>
    <property type="match status" value="1"/>
</dbReference>
<evidence type="ECO:0000256" key="10">
    <source>
        <dbReference type="PIRSR" id="PIRSR634016-4"/>
    </source>
</evidence>
<evidence type="ECO:0000256" key="9">
    <source>
        <dbReference type="PIRSR" id="PIRSR634016-3"/>
    </source>
</evidence>
<dbReference type="GO" id="GO:0042277">
    <property type="term" value="F:peptide binding"/>
    <property type="evidence" value="ECO:0007669"/>
    <property type="project" value="TreeGrafter"/>
</dbReference>
<dbReference type="VEuPathDB" id="MicrosporidiaDB:AEWR_080030"/>
<keyword evidence="7 11" id="KW-0482">Metalloprotease</keyword>
<keyword evidence="3 11" id="KW-0645">Protease</keyword>
<dbReference type="InterPro" id="IPR034016">
    <property type="entry name" value="M1_APN-typ"/>
</dbReference>
<dbReference type="InterPro" id="IPR024571">
    <property type="entry name" value="ERAP1-like_C_dom"/>
</dbReference>
<feature type="binding site" evidence="9">
    <location>
        <position position="329"/>
    </location>
    <ligand>
        <name>Zn(2+)</name>
        <dbReference type="ChEBI" id="CHEBI:29105"/>
        <note>catalytic</note>
    </ligand>
</feature>
<dbReference type="Pfam" id="PF17900">
    <property type="entry name" value="Peptidase_M1_N"/>
    <property type="match status" value="1"/>
</dbReference>
<evidence type="ECO:0000256" key="6">
    <source>
        <dbReference type="ARBA" id="ARBA00022833"/>
    </source>
</evidence>
<feature type="domain" description="Aminopeptidase N-like N-terminal" evidence="14">
    <location>
        <begin position="35"/>
        <end position="213"/>
    </location>
</feature>
<name>M1KIH5_ENCCN</name>
<evidence type="ECO:0000313" key="15">
    <source>
        <dbReference type="EMBL" id="AGE95016.1"/>
    </source>
</evidence>